<dbReference type="EMBL" id="BMMW01000001">
    <property type="protein sequence ID" value="GGK37437.1"/>
    <property type="molecule type" value="Genomic_DNA"/>
</dbReference>
<gene>
    <name evidence="2 3" type="primary">ureD</name>
    <name evidence="3" type="ORF">GCM10011591_06330</name>
</gene>
<sequence length="274" mass="28269">MSVSTLTSVVPAVSVDGGVVSGVGVGAGGKEVGVRGSASGLVTRVVVRRNGSHVDIECLDRGEFLVPRLLDVTGHQVRVALVGCCAMLVAGDALELDVVVGAGIDLELVEPSGTVAYNARGGRASWTARVTVESDGVLRWRTASIVIASGADLTRDMRVDLADGARAVLSETVVLGRSGEVGGALRSRQHVTYAGTPLLIEDLDLTDPTLRDYPGILGAHRVLGTVLALGYRPGALPTPSATALAGPGALARALSAEAHTIDDAMHEWWTAWQP</sequence>
<keyword evidence="4" id="KW-1185">Reference proteome</keyword>
<reference evidence="3" key="1">
    <citation type="journal article" date="2014" name="Int. J. Syst. Evol. Microbiol.">
        <title>Complete genome sequence of Corynebacterium casei LMG S-19264T (=DSM 44701T), isolated from a smear-ripened cheese.</title>
        <authorList>
            <consortium name="US DOE Joint Genome Institute (JGI-PGF)"/>
            <person name="Walter F."/>
            <person name="Albersmeier A."/>
            <person name="Kalinowski J."/>
            <person name="Ruckert C."/>
        </authorList>
    </citation>
    <scope>NUCLEOTIDE SEQUENCE</scope>
    <source>
        <strain evidence="3">CGMCC 4.7278</strain>
    </source>
</reference>
<keyword evidence="2" id="KW-0996">Nickel insertion</keyword>
<keyword evidence="1 2" id="KW-0143">Chaperone</keyword>
<dbReference type="AlphaFoldDB" id="A0A917Q9E9"/>
<evidence type="ECO:0000313" key="3">
    <source>
        <dbReference type="EMBL" id="GGK37437.1"/>
    </source>
</evidence>
<comment type="subunit">
    <text evidence="2">UreD, UreF and UreG form a complex that acts as a GTP-hydrolysis-dependent molecular chaperone, activating the urease apoprotein by helping to assemble the nickel containing metallocenter of UreC. The UreE protein probably delivers the nickel.</text>
</comment>
<organism evidence="3 4">
    <name type="scientific">Nocardia camponoti</name>
    <dbReference type="NCBI Taxonomy" id="1616106"/>
    <lineage>
        <taxon>Bacteria</taxon>
        <taxon>Bacillati</taxon>
        <taxon>Actinomycetota</taxon>
        <taxon>Actinomycetes</taxon>
        <taxon>Mycobacteriales</taxon>
        <taxon>Nocardiaceae</taxon>
        <taxon>Nocardia</taxon>
    </lineage>
</organism>
<keyword evidence="2" id="KW-0963">Cytoplasm</keyword>
<dbReference type="Proteomes" id="UP000612956">
    <property type="component" value="Unassembled WGS sequence"/>
</dbReference>
<comment type="similarity">
    <text evidence="2">Belongs to the UreD family.</text>
</comment>
<name>A0A917Q9E9_9NOCA</name>
<accession>A0A917Q9E9</accession>
<dbReference type="HAMAP" id="MF_01384">
    <property type="entry name" value="UreD"/>
    <property type="match status" value="1"/>
</dbReference>
<dbReference type="GO" id="GO:0005737">
    <property type="term" value="C:cytoplasm"/>
    <property type="evidence" value="ECO:0007669"/>
    <property type="project" value="UniProtKB-SubCell"/>
</dbReference>
<dbReference type="GO" id="GO:0016151">
    <property type="term" value="F:nickel cation binding"/>
    <property type="evidence" value="ECO:0007669"/>
    <property type="project" value="UniProtKB-UniRule"/>
</dbReference>
<evidence type="ECO:0000256" key="1">
    <source>
        <dbReference type="ARBA" id="ARBA00023186"/>
    </source>
</evidence>
<evidence type="ECO:0000256" key="2">
    <source>
        <dbReference type="HAMAP-Rule" id="MF_01384"/>
    </source>
</evidence>
<proteinExistence type="inferred from homology"/>
<protein>
    <recommendedName>
        <fullName evidence="2">Urease accessory protein UreD</fullName>
    </recommendedName>
</protein>
<comment type="caution">
    <text evidence="3">The sequence shown here is derived from an EMBL/GenBank/DDBJ whole genome shotgun (WGS) entry which is preliminary data.</text>
</comment>
<evidence type="ECO:0000313" key="4">
    <source>
        <dbReference type="Proteomes" id="UP000612956"/>
    </source>
</evidence>
<dbReference type="Pfam" id="PF01774">
    <property type="entry name" value="UreD"/>
    <property type="match status" value="1"/>
</dbReference>
<comment type="function">
    <text evidence="2">Required for maturation of urease via the functional incorporation of the urease nickel metallocenter.</text>
</comment>
<dbReference type="InterPro" id="IPR002669">
    <property type="entry name" value="UreD"/>
</dbReference>
<comment type="subcellular location">
    <subcellularLocation>
        <location evidence="2">Cytoplasm</location>
    </subcellularLocation>
</comment>
<reference evidence="3" key="2">
    <citation type="submission" date="2020-09" db="EMBL/GenBank/DDBJ databases">
        <authorList>
            <person name="Sun Q."/>
            <person name="Zhou Y."/>
        </authorList>
    </citation>
    <scope>NUCLEOTIDE SEQUENCE</scope>
    <source>
        <strain evidence="3">CGMCC 4.7278</strain>
    </source>
</reference>